<feature type="domain" description="PRC-barrel" evidence="2">
    <location>
        <begin position="21"/>
        <end position="95"/>
    </location>
</feature>
<dbReference type="EMBL" id="CP113797">
    <property type="protein sequence ID" value="WAL62395.1"/>
    <property type="molecule type" value="Genomic_DNA"/>
</dbReference>
<dbReference type="SUPFAM" id="SSF50346">
    <property type="entry name" value="PRC-barrel domain"/>
    <property type="match status" value="1"/>
</dbReference>
<reference evidence="4" key="1">
    <citation type="submission" date="2022-12" db="EMBL/GenBank/DDBJ databases">
        <title>Polyphasic identification of a Novel Hot-Spring Cyanobacterium Ocullathermofonsia sinensis gen nov. sp. nov. and Genomic Insights on its Adaptations to the Thermal Habitat.</title>
        <authorList>
            <person name="Daroch M."/>
            <person name="Tang J."/>
            <person name="Jiang Y."/>
        </authorList>
    </citation>
    <scope>NUCLEOTIDE SEQUENCE</scope>
    <source>
        <strain evidence="4">PKUAC-SCTA174</strain>
    </source>
</reference>
<evidence type="ECO:0000313" key="5">
    <source>
        <dbReference type="Proteomes" id="UP001163152"/>
    </source>
</evidence>
<dbReference type="InterPro" id="IPR011033">
    <property type="entry name" value="PRC_barrel-like_sf"/>
</dbReference>
<dbReference type="AlphaFoldDB" id="A0A9E8ZFG6"/>
<dbReference type="PANTHER" id="PTHR38463">
    <property type="entry name" value="STRESS RESPONSE PROTEIN YSNF"/>
    <property type="match status" value="1"/>
</dbReference>
<protein>
    <submittedName>
        <fullName evidence="4">DUF2382 domain-containing protein</fullName>
    </submittedName>
</protein>
<keyword evidence="5" id="KW-1185">Reference proteome</keyword>
<dbReference type="NCBIfam" id="TIGR02271">
    <property type="entry name" value="YsnF/AvaK domain"/>
    <property type="match status" value="1"/>
</dbReference>
<feature type="compositionally biased region" description="Basic and acidic residues" evidence="1">
    <location>
        <begin position="134"/>
        <end position="145"/>
    </location>
</feature>
<evidence type="ECO:0000259" key="2">
    <source>
        <dbReference type="Pfam" id="PF05239"/>
    </source>
</evidence>
<dbReference type="Pfam" id="PF09557">
    <property type="entry name" value="DUF2382"/>
    <property type="match status" value="1"/>
</dbReference>
<dbReference type="GO" id="GO:0019684">
    <property type="term" value="P:photosynthesis, light reaction"/>
    <property type="evidence" value="ECO:0007669"/>
    <property type="project" value="InterPro"/>
</dbReference>
<dbReference type="KEGG" id="tsin:OXH18_10515"/>
<evidence type="ECO:0000259" key="3">
    <source>
        <dbReference type="Pfam" id="PF09557"/>
    </source>
</evidence>
<evidence type="ECO:0000256" key="1">
    <source>
        <dbReference type="SAM" id="MobiDB-lite"/>
    </source>
</evidence>
<sequence length="283" mass="33096">MPLLKLGDFYSDYRHNATDNDDIKNYDVYAQSNDEREIDKVGSVYDILVDDRNGSFRYFVVDTGFWIFGKKVLLPVGRADINTHERRIYAKGLTKHQVESLPDFDDLDKIDYEHEEHVRNVYRSTAPSTSSDPAYDRDTYDYDRDPDLYNLSDQNRQSLKLYEERLVANKQRQKTGEAVIGKRVETETTHVSVPIEKERVVIERTQPTNHQAVDASQVDFREGEVARMEVYEETPDIRKEAVVSEEVQIRKEVDRDTVSAEETIRREELDINTQGQPKLKKRR</sequence>
<dbReference type="Gene3D" id="3.90.50.10">
    <property type="entry name" value="Photosynthetic Reaction Center, subunit H, domain 2"/>
    <property type="match status" value="1"/>
</dbReference>
<accession>A0A9E8ZFG6</accession>
<dbReference type="PANTHER" id="PTHR38463:SF1">
    <property type="entry name" value="STRESS RESPONSE PROTEIN YSNF"/>
    <property type="match status" value="1"/>
</dbReference>
<gene>
    <name evidence="4" type="ORF">OXH18_10515</name>
</gene>
<feature type="domain" description="DUF2382" evidence="3">
    <location>
        <begin position="159"/>
        <end position="271"/>
    </location>
</feature>
<dbReference type="InterPro" id="IPR019060">
    <property type="entry name" value="DUF2382"/>
</dbReference>
<dbReference type="Pfam" id="PF05239">
    <property type="entry name" value="PRC"/>
    <property type="match status" value="1"/>
</dbReference>
<dbReference type="RefSeq" id="WP_268612735.1">
    <property type="nucleotide sequence ID" value="NZ_CP113797.1"/>
</dbReference>
<dbReference type="Proteomes" id="UP001163152">
    <property type="component" value="Chromosome"/>
</dbReference>
<proteinExistence type="predicted"/>
<feature type="region of interest" description="Disordered" evidence="1">
    <location>
        <begin position="123"/>
        <end position="145"/>
    </location>
</feature>
<dbReference type="InterPro" id="IPR014747">
    <property type="entry name" value="Bac_photo_RC_H_C"/>
</dbReference>
<name>A0A9E8ZFG6_9CYAN</name>
<dbReference type="InterPro" id="IPR027275">
    <property type="entry name" value="PRC-brl_dom"/>
</dbReference>
<organism evidence="4 5">
    <name type="scientific">Thermocoleostomius sinensis A174</name>
    <dbReference type="NCBI Taxonomy" id="2016057"/>
    <lineage>
        <taxon>Bacteria</taxon>
        <taxon>Bacillati</taxon>
        <taxon>Cyanobacteriota</taxon>
        <taxon>Cyanophyceae</taxon>
        <taxon>Oculatellales</taxon>
        <taxon>Oculatellaceae</taxon>
        <taxon>Thermocoleostomius</taxon>
    </lineage>
</organism>
<dbReference type="InterPro" id="IPR052967">
    <property type="entry name" value="Stress_Response_Assoc"/>
</dbReference>
<evidence type="ECO:0000313" key="4">
    <source>
        <dbReference type="EMBL" id="WAL62395.1"/>
    </source>
</evidence>
<dbReference type="GO" id="GO:0030077">
    <property type="term" value="C:plasma membrane light-harvesting complex"/>
    <property type="evidence" value="ECO:0007669"/>
    <property type="project" value="InterPro"/>
</dbReference>